<reference evidence="2" key="1">
    <citation type="submission" date="2020-05" db="EMBL/GenBank/DDBJ databases">
        <title>Classification of alakaliphilic streptomycetes isolated from an alkaline soil next to Lonar Crater, India and a proposal for the recognition of Streptomyces alkaliterrae sp. nov.</title>
        <authorList>
            <person name="Golinska P."/>
        </authorList>
    </citation>
    <scope>NUCLEOTIDE SEQUENCE [LARGE SCALE GENOMIC DNA]</scope>
    <source>
        <strain evidence="2">OF3</strain>
    </source>
</reference>
<dbReference type="InterPro" id="IPR014729">
    <property type="entry name" value="Rossmann-like_a/b/a_fold"/>
</dbReference>
<comment type="caution">
    <text evidence="1">The sequence shown here is derived from an EMBL/GenBank/DDBJ whole genome shotgun (WGS) entry which is preliminary data.</text>
</comment>
<proteinExistence type="predicted"/>
<dbReference type="Gene3D" id="3.40.50.620">
    <property type="entry name" value="HUPs"/>
    <property type="match status" value="1"/>
</dbReference>
<dbReference type="Proteomes" id="UP000525686">
    <property type="component" value="Unassembled WGS sequence"/>
</dbReference>
<organism evidence="1 2">
    <name type="scientific">Streptomyces alkaliterrae</name>
    <dbReference type="NCBI Taxonomy" id="2213162"/>
    <lineage>
        <taxon>Bacteria</taxon>
        <taxon>Bacillati</taxon>
        <taxon>Actinomycetota</taxon>
        <taxon>Actinomycetes</taxon>
        <taxon>Kitasatosporales</taxon>
        <taxon>Streptomycetaceae</taxon>
        <taxon>Streptomyces</taxon>
    </lineage>
</organism>
<dbReference type="SUPFAM" id="SSF52402">
    <property type="entry name" value="Adenine nucleotide alpha hydrolases-like"/>
    <property type="match status" value="1"/>
</dbReference>
<evidence type="ECO:0000313" key="2">
    <source>
        <dbReference type="Proteomes" id="UP000525686"/>
    </source>
</evidence>
<feature type="non-terminal residue" evidence="1">
    <location>
        <position position="50"/>
    </location>
</feature>
<accession>A0A7W3ZR03</accession>
<protein>
    <submittedName>
        <fullName evidence="1">Electron transfer flavoprotein subunit alpha/FixB family protein</fullName>
    </submittedName>
</protein>
<dbReference type="AlphaFoldDB" id="A0A7W3ZR03"/>
<sequence length="50" mass="5136">MAEVLVVVDHVDGAVRKPTLELLALARRLGEPVAVFLGAGVESAAPVLGE</sequence>
<evidence type="ECO:0000313" key="1">
    <source>
        <dbReference type="EMBL" id="MBB1257216.1"/>
    </source>
</evidence>
<gene>
    <name evidence="1" type="ORF">H3146_28410</name>
</gene>
<dbReference type="EMBL" id="JABJWZ010000747">
    <property type="protein sequence ID" value="MBB1257216.1"/>
    <property type="molecule type" value="Genomic_DNA"/>
</dbReference>
<name>A0A7W3ZR03_9ACTN</name>